<dbReference type="InterPro" id="IPR005828">
    <property type="entry name" value="MFS_sugar_transport-like"/>
</dbReference>
<evidence type="ECO:0000256" key="1">
    <source>
        <dbReference type="ARBA" id="ARBA00004651"/>
    </source>
</evidence>
<proteinExistence type="predicted"/>
<feature type="transmembrane region" description="Helical" evidence="8">
    <location>
        <begin position="323"/>
        <end position="342"/>
    </location>
</feature>
<dbReference type="InterPro" id="IPR020846">
    <property type="entry name" value="MFS_dom"/>
</dbReference>
<evidence type="ECO:0000313" key="11">
    <source>
        <dbReference type="Proteomes" id="UP000032748"/>
    </source>
</evidence>
<evidence type="ECO:0000259" key="9">
    <source>
        <dbReference type="PROSITE" id="PS50850"/>
    </source>
</evidence>
<feature type="transmembrane region" description="Helical" evidence="8">
    <location>
        <begin position="414"/>
        <end position="436"/>
    </location>
</feature>
<dbReference type="Pfam" id="PF00083">
    <property type="entry name" value="Sugar_tr"/>
    <property type="match status" value="1"/>
</dbReference>
<feature type="transmembrane region" description="Helical" evidence="8">
    <location>
        <begin position="105"/>
        <end position="126"/>
    </location>
</feature>
<evidence type="ECO:0000256" key="4">
    <source>
        <dbReference type="ARBA" id="ARBA00022692"/>
    </source>
</evidence>
<evidence type="ECO:0000256" key="7">
    <source>
        <dbReference type="SAM" id="MobiDB-lite"/>
    </source>
</evidence>
<dbReference type="GO" id="GO:0022857">
    <property type="term" value="F:transmembrane transporter activity"/>
    <property type="evidence" value="ECO:0007669"/>
    <property type="project" value="InterPro"/>
</dbReference>
<feature type="region of interest" description="Disordered" evidence="7">
    <location>
        <begin position="455"/>
        <end position="485"/>
    </location>
</feature>
<comment type="subcellular location">
    <subcellularLocation>
        <location evidence="1">Cell membrane</location>
        <topology evidence="1">Multi-pass membrane protein</topology>
    </subcellularLocation>
</comment>
<dbReference type="EMBL" id="CP011110">
    <property type="protein sequence ID" value="AKA27156.1"/>
    <property type="molecule type" value="Genomic_DNA"/>
</dbReference>
<dbReference type="PANTHER" id="PTHR43045">
    <property type="entry name" value="SHIKIMATE TRANSPORTER"/>
    <property type="match status" value="1"/>
</dbReference>
<organism evidence="10 11">
    <name type="scientific">Pseudomonas chlororaphis</name>
    <dbReference type="NCBI Taxonomy" id="587753"/>
    <lineage>
        <taxon>Bacteria</taxon>
        <taxon>Pseudomonadati</taxon>
        <taxon>Pseudomonadota</taxon>
        <taxon>Gammaproteobacteria</taxon>
        <taxon>Pseudomonadales</taxon>
        <taxon>Pseudomonadaceae</taxon>
        <taxon>Pseudomonas</taxon>
    </lineage>
</organism>
<feature type="transmembrane region" description="Helical" evidence="8">
    <location>
        <begin position="70"/>
        <end position="93"/>
    </location>
</feature>
<dbReference type="KEGG" id="pcz:PCL1606_57110"/>
<feature type="transmembrane region" description="Helical" evidence="8">
    <location>
        <begin position="348"/>
        <end position="373"/>
    </location>
</feature>
<evidence type="ECO:0000313" key="10">
    <source>
        <dbReference type="EMBL" id="AKA27156.1"/>
    </source>
</evidence>
<dbReference type="SUPFAM" id="SSF103473">
    <property type="entry name" value="MFS general substrate transporter"/>
    <property type="match status" value="1"/>
</dbReference>
<dbReference type="Gene3D" id="1.20.1250.20">
    <property type="entry name" value="MFS general substrate transporter like domains"/>
    <property type="match status" value="1"/>
</dbReference>
<dbReference type="InterPro" id="IPR036259">
    <property type="entry name" value="MFS_trans_sf"/>
</dbReference>
<name>A0A0D5Y790_9PSED</name>
<evidence type="ECO:0000256" key="6">
    <source>
        <dbReference type="ARBA" id="ARBA00023136"/>
    </source>
</evidence>
<feature type="transmembrane region" description="Helical" evidence="8">
    <location>
        <begin position="180"/>
        <end position="198"/>
    </location>
</feature>
<feature type="transmembrane region" description="Helical" evidence="8">
    <location>
        <begin position="385"/>
        <end position="408"/>
    </location>
</feature>
<sequence length="485" mass="51760">MSPGGFPEGANNKNNMQELNMNAAHQKARKAGIASFIGTTIEWYDFYAYGIAAALVFGKVFFPADLPAGTATLLSFLTLWAGFIARPVGGIIFGHLGDRIGRKTTLVITLVMMGVATTCIGLLPGYAQIGIWAPLALVLLRIVQGVAVGGEWGGAILIASESAPRGKGILYAAFAQQGSPAGNLLATLVFFGLSALPAPDFLLWGWRIPFLLSAALVIVGMVIRLKLEESDDMKRLIQQKKTVKLPILEVLRSHWQLVLLGAGVLPIIHVTYFKSTFALSWATKELGYSQGTFLSVIVIALVVQFITQPLGALLVSRMDMRKAVVLMVLPEFVLMPAMFFAVETGVYWIAVLGMCLATVPHSMFYGAVGGILARAFPTRVRYSGLSISYQLCSLLVGGATPVLAQGILNNTGSILGVAIASACYALVSLVCMLLLLKRIGHDARELSTAERADAAELAREPQALPASEPATPTRPGLDKDPQPAH</sequence>
<feature type="transmembrane region" description="Helical" evidence="8">
    <location>
        <begin position="132"/>
        <end position="159"/>
    </location>
</feature>
<evidence type="ECO:0000256" key="2">
    <source>
        <dbReference type="ARBA" id="ARBA00022448"/>
    </source>
</evidence>
<feature type="domain" description="Major facilitator superfamily (MFS) profile" evidence="9">
    <location>
        <begin position="31"/>
        <end position="440"/>
    </location>
</feature>
<dbReference type="GO" id="GO:0005886">
    <property type="term" value="C:plasma membrane"/>
    <property type="evidence" value="ECO:0007669"/>
    <property type="project" value="UniProtKB-SubCell"/>
</dbReference>
<evidence type="ECO:0000256" key="8">
    <source>
        <dbReference type="SAM" id="Phobius"/>
    </source>
</evidence>
<evidence type="ECO:0000256" key="3">
    <source>
        <dbReference type="ARBA" id="ARBA00022475"/>
    </source>
</evidence>
<dbReference type="CDD" id="cd17369">
    <property type="entry name" value="MFS_ShiA_like"/>
    <property type="match status" value="1"/>
</dbReference>
<dbReference type="Proteomes" id="UP000032748">
    <property type="component" value="Chromosome"/>
</dbReference>
<keyword evidence="4 8" id="KW-0812">Transmembrane</keyword>
<feature type="compositionally biased region" description="Basic and acidic residues" evidence="7">
    <location>
        <begin position="476"/>
        <end position="485"/>
    </location>
</feature>
<dbReference type="PATRIC" id="fig|587753.10.peg.5697"/>
<protein>
    <submittedName>
        <fullName evidence="10">LysR family transcriptional regulator</fullName>
    </submittedName>
</protein>
<feature type="transmembrane region" description="Helical" evidence="8">
    <location>
        <begin position="204"/>
        <end position="225"/>
    </location>
</feature>
<feature type="transmembrane region" description="Helical" evidence="8">
    <location>
        <begin position="293"/>
        <end position="316"/>
    </location>
</feature>
<keyword evidence="6 8" id="KW-0472">Membrane</keyword>
<feature type="transmembrane region" description="Helical" evidence="8">
    <location>
        <begin position="254"/>
        <end position="273"/>
    </location>
</feature>
<dbReference type="PANTHER" id="PTHR43045:SF2">
    <property type="entry name" value="INNER MEMBRANE METABOLITE TRANSPORT PROTEIN YHJE"/>
    <property type="match status" value="1"/>
</dbReference>
<accession>A0A0D5Y790</accession>
<gene>
    <name evidence="10" type="ORF">PCL1606_57110</name>
</gene>
<dbReference type="PROSITE" id="PS50850">
    <property type="entry name" value="MFS"/>
    <property type="match status" value="1"/>
</dbReference>
<reference evidence="10 11" key="1">
    <citation type="journal article" date="2015" name="Mol. Plant Microbe Interact.">
        <title>Comparative Genomic Analysis of Pseudomonas chlororaphis PCL1606 Reveals New Insight into Antifungal Compounds Involved in Biocontrol.</title>
        <authorList>
            <person name="Calderon C.E."/>
            <person name="Ramos C."/>
            <person name="de Vicente A."/>
            <person name="Cazorla F.M."/>
        </authorList>
    </citation>
    <scope>NUCLEOTIDE SEQUENCE [LARGE SCALE GENOMIC DNA]</scope>
    <source>
        <strain evidence="10 11">PCL1606</strain>
    </source>
</reference>
<keyword evidence="2" id="KW-0813">Transport</keyword>
<keyword evidence="3" id="KW-1003">Cell membrane</keyword>
<keyword evidence="5 8" id="KW-1133">Transmembrane helix</keyword>
<evidence type="ECO:0000256" key="5">
    <source>
        <dbReference type="ARBA" id="ARBA00022989"/>
    </source>
</evidence>
<dbReference type="AlphaFoldDB" id="A0A0D5Y790"/>